<protein>
    <recommendedName>
        <fullName evidence="5">Nucleotide-diphospho-sugar transferase domain-containing protein</fullName>
    </recommendedName>
</protein>
<proteinExistence type="inferred from homology"/>
<dbReference type="EMBL" id="SAEB01000003">
    <property type="protein sequence ID" value="RVD87294.1"/>
    <property type="molecule type" value="Genomic_DNA"/>
</dbReference>
<sequence>MAYITPSPQRRPLFILSTLILIALGSSFLNPLASQATIGRMNVLPHELASSSSDSGLIRQVPYRKTELTIDERTDSDIQKYSFITKYHDAEHLPSTLVLVATKDDSSWGHSEGEANRTFTDFLDMVIRQRVPPQDISIGLLTANRESLDRYSTILLSNDLPIASVEILYAPKTNFQVGPDAADRSFQLRNLLMKEAVKKQEHIVWIDPDIFELPEGLFDRFYKVSESGIDELQIANVPNGKGSKLLPLGITTVMCHQTSYRDMVRNGYSGPSEAEMKKWQEDKDRKPLKAWPKPMSHIVENTSDGTLVRLDGVGETVLYIRADLIRKGLKWPHGEKSNSEGLCSLAKDMGWGCYGLGGGWETRHTDTLDIVAA</sequence>
<evidence type="ECO:0000313" key="4">
    <source>
        <dbReference type="Proteomes" id="UP000283090"/>
    </source>
</evidence>
<dbReference type="InterPro" id="IPR029044">
    <property type="entry name" value="Nucleotide-diphossugar_trans"/>
</dbReference>
<dbReference type="Gene3D" id="3.90.550.10">
    <property type="entry name" value="Spore Coat Polysaccharide Biosynthesis Protein SpsA, Chain A"/>
    <property type="match status" value="1"/>
</dbReference>
<dbReference type="OrthoDB" id="204164at2759"/>
<dbReference type="AlphaFoldDB" id="A0A437A7V8"/>
<organism evidence="3 4">
    <name type="scientific">Arthrobotrys flagrans</name>
    <name type="common">Nematode-trapping fungus</name>
    <name type="synonym">Trichothecium flagrans</name>
    <dbReference type="NCBI Taxonomy" id="97331"/>
    <lineage>
        <taxon>Eukaryota</taxon>
        <taxon>Fungi</taxon>
        <taxon>Dikarya</taxon>
        <taxon>Ascomycota</taxon>
        <taxon>Pezizomycotina</taxon>
        <taxon>Orbiliomycetes</taxon>
        <taxon>Orbiliales</taxon>
        <taxon>Orbiliaceae</taxon>
        <taxon>Arthrobotrys</taxon>
    </lineage>
</organism>
<feature type="chain" id="PRO_5019531764" description="Nucleotide-diphospho-sugar transferase domain-containing protein" evidence="2">
    <location>
        <begin position="28"/>
        <end position="373"/>
    </location>
</feature>
<evidence type="ECO:0000256" key="1">
    <source>
        <dbReference type="ARBA" id="ARBA00037964"/>
    </source>
</evidence>
<feature type="signal peptide" evidence="2">
    <location>
        <begin position="1"/>
        <end position="27"/>
    </location>
</feature>
<dbReference type="Proteomes" id="UP000283090">
    <property type="component" value="Unassembled WGS sequence"/>
</dbReference>
<evidence type="ECO:0000313" key="3">
    <source>
        <dbReference type="EMBL" id="RVD87294.1"/>
    </source>
</evidence>
<name>A0A437A7V8_ARTFL</name>
<keyword evidence="2" id="KW-0732">Signal</keyword>
<dbReference type="RefSeq" id="XP_067492838.1">
    <property type="nucleotide sequence ID" value="XM_067630168.1"/>
</dbReference>
<gene>
    <name evidence="3" type="ORF">DFL_001535</name>
</gene>
<dbReference type="PANTHER" id="PTHR43083:SF6">
    <property type="entry name" value="MANNAN POLYMERASE COMPLEXES SUBUNIT MNN9"/>
    <property type="match status" value="1"/>
</dbReference>
<dbReference type="InterPro" id="IPR052086">
    <property type="entry name" value="Mannan_Polymerase_Subunit"/>
</dbReference>
<dbReference type="GeneID" id="93583846"/>
<evidence type="ECO:0008006" key="5">
    <source>
        <dbReference type="Google" id="ProtNLM"/>
    </source>
</evidence>
<dbReference type="VEuPathDB" id="FungiDB:DFL_001535"/>
<dbReference type="STRING" id="97331.A0A437A7V8"/>
<accession>A0A437A7V8</accession>
<evidence type="ECO:0000256" key="2">
    <source>
        <dbReference type="SAM" id="SignalP"/>
    </source>
</evidence>
<keyword evidence="4" id="KW-1185">Reference proteome</keyword>
<dbReference type="PANTHER" id="PTHR43083">
    <property type="entry name" value="MANNAN POLYMERASE II"/>
    <property type="match status" value="1"/>
</dbReference>
<comment type="similarity">
    <text evidence="1">Belongs to the ANP1/MMN9/VAN1 family.</text>
</comment>
<reference evidence="3 4" key="1">
    <citation type="submission" date="2019-01" db="EMBL/GenBank/DDBJ databases">
        <title>Intercellular communication is required for trap formation in the nematode-trapping fungus Duddingtonia flagrans.</title>
        <authorList>
            <person name="Youssar L."/>
            <person name="Wernet V."/>
            <person name="Hensel N."/>
            <person name="Hildebrandt H.-G."/>
            <person name="Fischer R."/>
        </authorList>
    </citation>
    <scope>NUCLEOTIDE SEQUENCE [LARGE SCALE GENOMIC DNA]</scope>
    <source>
        <strain evidence="3 4">CBS H-5679</strain>
    </source>
</reference>
<comment type="caution">
    <text evidence="3">The sequence shown here is derived from an EMBL/GenBank/DDBJ whole genome shotgun (WGS) entry which is preliminary data.</text>
</comment>